<dbReference type="Proteomes" id="UP000499080">
    <property type="component" value="Unassembled WGS sequence"/>
</dbReference>
<dbReference type="AlphaFoldDB" id="A0A4Y2H6J2"/>
<keyword evidence="1" id="KW-1133">Transmembrane helix</keyword>
<accession>A0A4Y2H6J2</accession>
<organism evidence="2 3">
    <name type="scientific">Araneus ventricosus</name>
    <name type="common">Orbweaver spider</name>
    <name type="synonym">Epeira ventricosa</name>
    <dbReference type="NCBI Taxonomy" id="182803"/>
    <lineage>
        <taxon>Eukaryota</taxon>
        <taxon>Metazoa</taxon>
        <taxon>Ecdysozoa</taxon>
        <taxon>Arthropoda</taxon>
        <taxon>Chelicerata</taxon>
        <taxon>Arachnida</taxon>
        <taxon>Araneae</taxon>
        <taxon>Araneomorphae</taxon>
        <taxon>Entelegynae</taxon>
        <taxon>Araneoidea</taxon>
        <taxon>Araneidae</taxon>
        <taxon>Araneus</taxon>
    </lineage>
</organism>
<keyword evidence="3" id="KW-1185">Reference proteome</keyword>
<keyword evidence="1" id="KW-0812">Transmembrane</keyword>
<comment type="caution">
    <text evidence="2">The sequence shown here is derived from an EMBL/GenBank/DDBJ whole genome shotgun (WGS) entry which is preliminary data.</text>
</comment>
<evidence type="ECO:0000313" key="2">
    <source>
        <dbReference type="EMBL" id="GBM59944.1"/>
    </source>
</evidence>
<dbReference type="EMBL" id="BGPR01001707">
    <property type="protein sequence ID" value="GBM59944.1"/>
    <property type="molecule type" value="Genomic_DNA"/>
</dbReference>
<protein>
    <submittedName>
        <fullName evidence="2">Uncharacterized protein</fullName>
    </submittedName>
</protein>
<keyword evidence="1" id="KW-0472">Membrane</keyword>
<evidence type="ECO:0000256" key="1">
    <source>
        <dbReference type="SAM" id="Phobius"/>
    </source>
</evidence>
<feature type="transmembrane region" description="Helical" evidence="1">
    <location>
        <begin position="65"/>
        <end position="87"/>
    </location>
</feature>
<proteinExistence type="predicted"/>
<gene>
    <name evidence="2" type="ORF">AVEN_4010_1</name>
</gene>
<sequence length="97" mass="11000">MRRGRKVKSQGFVGWLTTTSNHWLSSHLSIGRGSKPKGFLWLHPGRPNSVRSFQLSRVMCKGMKWYFVPWVTVVVTLAYSGICVQIISHPSIIDEKG</sequence>
<name>A0A4Y2H6J2_ARAVE</name>
<evidence type="ECO:0000313" key="3">
    <source>
        <dbReference type="Proteomes" id="UP000499080"/>
    </source>
</evidence>
<reference evidence="2 3" key="1">
    <citation type="journal article" date="2019" name="Sci. Rep.">
        <title>Orb-weaving spider Araneus ventricosus genome elucidates the spidroin gene catalogue.</title>
        <authorList>
            <person name="Kono N."/>
            <person name="Nakamura H."/>
            <person name="Ohtoshi R."/>
            <person name="Moran D.A.P."/>
            <person name="Shinohara A."/>
            <person name="Yoshida Y."/>
            <person name="Fujiwara M."/>
            <person name="Mori M."/>
            <person name="Tomita M."/>
            <person name="Arakawa K."/>
        </authorList>
    </citation>
    <scope>NUCLEOTIDE SEQUENCE [LARGE SCALE GENOMIC DNA]</scope>
</reference>